<sequence>MVVYLSLKFLYVIRGDRPVLDDATLEASLGSLLQLLCVSAEVFHLLAPPFCLQHLPQLPLPLPHGLQVGTLVFQFQSDGLHLCLNVLESEMEILFHISADPRARATSASCMLSSEGSPAWRSWYLDCCSSVMRSTL</sequence>
<accession>A0A4Z2HT72</accession>
<comment type="caution">
    <text evidence="1">The sequence shown here is derived from an EMBL/GenBank/DDBJ whole genome shotgun (WGS) entry which is preliminary data.</text>
</comment>
<name>A0A4Z2HT72_9TELE</name>
<dbReference type="AlphaFoldDB" id="A0A4Z2HT72"/>
<keyword evidence="2" id="KW-1185">Reference proteome</keyword>
<dbReference type="Proteomes" id="UP000314294">
    <property type="component" value="Unassembled WGS sequence"/>
</dbReference>
<dbReference type="EMBL" id="SRLO01000189">
    <property type="protein sequence ID" value="TNN68505.1"/>
    <property type="molecule type" value="Genomic_DNA"/>
</dbReference>
<organism evidence="1 2">
    <name type="scientific">Liparis tanakae</name>
    <name type="common">Tanaka's snailfish</name>
    <dbReference type="NCBI Taxonomy" id="230148"/>
    <lineage>
        <taxon>Eukaryota</taxon>
        <taxon>Metazoa</taxon>
        <taxon>Chordata</taxon>
        <taxon>Craniata</taxon>
        <taxon>Vertebrata</taxon>
        <taxon>Euteleostomi</taxon>
        <taxon>Actinopterygii</taxon>
        <taxon>Neopterygii</taxon>
        <taxon>Teleostei</taxon>
        <taxon>Neoteleostei</taxon>
        <taxon>Acanthomorphata</taxon>
        <taxon>Eupercaria</taxon>
        <taxon>Perciformes</taxon>
        <taxon>Cottioidei</taxon>
        <taxon>Cottales</taxon>
        <taxon>Liparidae</taxon>
        <taxon>Liparis</taxon>
    </lineage>
</organism>
<protein>
    <submittedName>
        <fullName evidence="1">Uncharacterized protein</fullName>
    </submittedName>
</protein>
<gene>
    <name evidence="1" type="ORF">EYF80_021290</name>
</gene>
<reference evidence="1 2" key="1">
    <citation type="submission" date="2019-03" db="EMBL/GenBank/DDBJ databases">
        <title>First draft genome of Liparis tanakae, snailfish: a comprehensive survey of snailfish specific genes.</title>
        <authorList>
            <person name="Kim W."/>
            <person name="Song I."/>
            <person name="Jeong J.-H."/>
            <person name="Kim D."/>
            <person name="Kim S."/>
            <person name="Ryu S."/>
            <person name="Song J.Y."/>
            <person name="Lee S.K."/>
        </authorList>
    </citation>
    <scope>NUCLEOTIDE SEQUENCE [LARGE SCALE GENOMIC DNA]</scope>
    <source>
        <tissue evidence="1">Muscle</tissue>
    </source>
</reference>
<proteinExistence type="predicted"/>
<evidence type="ECO:0000313" key="1">
    <source>
        <dbReference type="EMBL" id="TNN68505.1"/>
    </source>
</evidence>
<evidence type="ECO:0000313" key="2">
    <source>
        <dbReference type="Proteomes" id="UP000314294"/>
    </source>
</evidence>